<dbReference type="Proteomes" id="UP000002257">
    <property type="component" value="Chromosome"/>
</dbReference>
<dbReference type="STRING" id="395965.Msil_1763"/>
<gene>
    <name evidence="2" type="ordered locus">Msil_1763</name>
</gene>
<protein>
    <submittedName>
        <fullName evidence="2">Uncharacterized protein</fullName>
    </submittedName>
</protein>
<feature type="signal peptide" evidence="1">
    <location>
        <begin position="1"/>
        <end position="22"/>
    </location>
</feature>
<reference evidence="2 3" key="1">
    <citation type="journal article" date="2010" name="J. Bacteriol.">
        <title>Complete genome sequence of the aerobic facultative methanotroph Methylocella silvestris BL2.</title>
        <authorList>
            <person name="Chen Y."/>
            <person name="Crombie A."/>
            <person name="Rahman M.T."/>
            <person name="Dedysh S.N."/>
            <person name="Liesack W."/>
            <person name="Stott M.B."/>
            <person name="Alam M."/>
            <person name="Theisen A.R."/>
            <person name="Murrell J.C."/>
            <person name="Dunfield P.F."/>
        </authorList>
    </citation>
    <scope>NUCLEOTIDE SEQUENCE [LARGE SCALE GENOMIC DNA]</scope>
    <source>
        <strain evidence="3">DSM 15510 / CIP 108128 / LMG 27833 / NCIMB 13906 / BL2</strain>
    </source>
</reference>
<sequence length="112" mass="11657">MKIRNILLAAAAALTVIGSAQAAEVAPMRGHAIDLGDLSGTAYYTVENGAFHVVATIAPEGEHTLPVRFETTLAPGQSVVLSTPHELGFAAEAVEIVRLNDAVIMHKSPATN</sequence>
<name>B8ELS8_METSB</name>
<proteinExistence type="predicted"/>
<accession>B8ELS8</accession>
<dbReference type="AlphaFoldDB" id="B8ELS8"/>
<keyword evidence="1" id="KW-0732">Signal</keyword>
<dbReference type="OrthoDB" id="7916805at2"/>
<evidence type="ECO:0000313" key="3">
    <source>
        <dbReference type="Proteomes" id="UP000002257"/>
    </source>
</evidence>
<feature type="chain" id="PRO_5002868337" evidence="1">
    <location>
        <begin position="23"/>
        <end position="112"/>
    </location>
</feature>
<evidence type="ECO:0000256" key="1">
    <source>
        <dbReference type="SAM" id="SignalP"/>
    </source>
</evidence>
<evidence type="ECO:0000313" key="2">
    <source>
        <dbReference type="EMBL" id="ACK50709.1"/>
    </source>
</evidence>
<dbReference type="KEGG" id="msl:Msil_1763"/>
<dbReference type="HOGENOM" id="CLU_155889_0_0_5"/>
<keyword evidence="3" id="KW-1185">Reference proteome</keyword>
<dbReference type="EMBL" id="CP001280">
    <property type="protein sequence ID" value="ACK50709.1"/>
    <property type="molecule type" value="Genomic_DNA"/>
</dbReference>
<dbReference type="eggNOG" id="ENOG5033JJD">
    <property type="taxonomic scope" value="Bacteria"/>
</dbReference>
<organism evidence="2 3">
    <name type="scientific">Methylocella silvestris (strain DSM 15510 / CIP 108128 / LMG 27833 / NCIMB 13906 / BL2)</name>
    <dbReference type="NCBI Taxonomy" id="395965"/>
    <lineage>
        <taxon>Bacteria</taxon>
        <taxon>Pseudomonadati</taxon>
        <taxon>Pseudomonadota</taxon>
        <taxon>Alphaproteobacteria</taxon>
        <taxon>Hyphomicrobiales</taxon>
        <taxon>Beijerinckiaceae</taxon>
        <taxon>Methylocella</taxon>
    </lineage>
</organism>
<dbReference type="RefSeq" id="WP_012590779.1">
    <property type="nucleotide sequence ID" value="NC_011666.1"/>
</dbReference>